<reference evidence="2" key="1">
    <citation type="submission" date="2016-10" db="EMBL/GenBank/DDBJ databases">
        <authorList>
            <person name="Varghese N."/>
            <person name="Submissions S."/>
        </authorList>
    </citation>
    <scope>NUCLEOTIDE SEQUENCE [LARGE SCALE GENOMIC DNA]</scope>
    <source>
        <strain evidence="2">DSM 22376</strain>
    </source>
</reference>
<evidence type="ECO:0000313" key="2">
    <source>
        <dbReference type="Proteomes" id="UP000198951"/>
    </source>
</evidence>
<organism evidence="1 2">
    <name type="scientific">Flavobacterium gillisiae</name>
    <dbReference type="NCBI Taxonomy" id="150146"/>
    <lineage>
        <taxon>Bacteria</taxon>
        <taxon>Pseudomonadati</taxon>
        <taxon>Bacteroidota</taxon>
        <taxon>Flavobacteriia</taxon>
        <taxon>Flavobacteriales</taxon>
        <taxon>Flavobacteriaceae</taxon>
        <taxon>Flavobacterium</taxon>
    </lineage>
</organism>
<dbReference type="AlphaFoldDB" id="A0A1H4FMX8"/>
<gene>
    <name evidence="1" type="ORF">SAMN05443667_11438</name>
</gene>
<sequence length="61" mass="7232">MLFDNTSAIWDTLILLMYKICQYRFLNAIPSLHLICYYVNLSIIGRKVLHLSKNKLYDSHI</sequence>
<name>A0A1H4FMX8_9FLAO</name>
<dbReference type="Proteomes" id="UP000198951">
    <property type="component" value="Unassembled WGS sequence"/>
</dbReference>
<protein>
    <submittedName>
        <fullName evidence="1">Uncharacterized protein</fullName>
    </submittedName>
</protein>
<accession>A0A1H4FMX8</accession>
<proteinExistence type="predicted"/>
<dbReference type="EMBL" id="FNRD01000014">
    <property type="protein sequence ID" value="SEA98666.1"/>
    <property type="molecule type" value="Genomic_DNA"/>
</dbReference>
<keyword evidence="2" id="KW-1185">Reference proteome</keyword>
<evidence type="ECO:0000313" key="1">
    <source>
        <dbReference type="EMBL" id="SEA98666.1"/>
    </source>
</evidence>